<name>A0A8H3I4S7_9AGAM</name>
<sequence length="235" mass="26998">MTMGHAMSHSEKQVSPAAINHIALDSDVVELVADHLFELQPFVYQGNQEPATICCRKPRWKDVLGFMSASPAFHYIGMVRWVSVLSIRTSKDWNTALQYHNAVRELNCFDGCFDTTESRATLVHFHRLYTLSIDAHDDLQRNPKNGRFAYRPILSVLPPSVLRLHIRHAHSPDIRIIELVKQYSPLVEELWLGRCTMFNRFPACEFWSAFPFDHDSYIALEGAEDYAVCLKSLPH</sequence>
<dbReference type="AlphaFoldDB" id="A0A8H3I4S7"/>
<reference evidence="1" key="1">
    <citation type="submission" date="2021-01" db="EMBL/GenBank/DDBJ databases">
        <authorList>
            <person name="Kaushik A."/>
        </authorList>
    </citation>
    <scope>NUCLEOTIDE SEQUENCE</scope>
    <source>
        <strain evidence="1">AG5</strain>
    </source>
</reference>
<dbReference type="EMBL" id="CAJNJQ010004755">
    <property type="protein sequence ID" value="CAE7213655.1"/>
    <property type="molecule type" value="Genomic_DNA"/>
</dbReference>
<evidence type="ECO:0000313" key="2">
    <source>
        <dbReference type="Proteomes" id="UP000663827"/>
    </source>
</evidence>
<evidence type="ECO:0000313" key="1">
    <source>
        <dbReference type="EMBL" id="CAE7213655.1"/>
    </source>
</evidence>
<protein>
    <submittedName>
        <fullName evidence="1">Uncharacterized protein</fullName>
    </submittedName>
</protein>
<dbReference type="Proteomes" id="UP000663827">
    <property type="component" value="Unassembled WGS sequence"/>
</dbReference>
<gene>
    <name evidence="1" type="ORF">RDB_LOCUS156354</name>
</gene>
<accession>A0A8H3I4S7</accession>
<organism evidence="1 2">
    <name type="scientific">Rhizoctonia solani</name>
    <dbReference type="NCBI Taxonomy" id="456999"/>
    <lineage>
        <taxon>Eukaryota</taxon>
        <taxon>Fungi</taxon>
        <taxon>Dikarya</taxon>
        <taxon>Basidiomycota</taxon>
        <taxon>Agaricomycotina</taxon>
        <taxon>Agaricomycetes</taxon>
        <taxon>Cantharellales</taxon>
        <taxon>Ceratobasidiaceae</taxon>
        <taxon>Rhizoctonia</taxon>
    </lineage>
</organism>
<proteinExistence type="predicted"/>
<comment type="caution">
    <text evidence="1">The sequence shown here is derived from an EMBL/GenBank/DDBJ whole genome shotgun (WGS) entry which is preliminary data.</text>
</comment>